<evidence type="ECO:0000256" key="3">
    <source>
        <dbReference type="ARBA" id="ARBA00022676"/>
    </source>
</evidence>
<evidence type="ECO:0000256" key="2">
    <source>
        <dbReference type="ARBA" id="ARBA00007647"/>
    </source>
</evidence>
<dbReference type="PANTHER" id="PTHR21461:SF40">
    <property type="entry name" value="GLYCOSYLTRANSFERASE FAMILY 92 PROTEIN"/>
    <property type="match status" value="1"/>
</dbReference>
<gene>
    <name evidence="9" type="ORF">ANCDUO_19931</name>
</gene>
<evidence type="ECO:0000256" key="8">
    <source>
        <dbReference type="RuleBase" id="RU366017"/>
    </source>
</evidence>
<name>A0A0C2C168_9BILA</name>
<evidence type="ECO:0000256" key="1">
    <source>
        <dbReference type="ARBA" id="ARBA00004167"/>
    </source>
</evidence>
<evidence type="ECO:0000313" key="10">
    <source>
        <dbReference type="Proteomes" id="UP000054047"/>
    </source>
</evidence>
<keyword evidence="6" id="KW-1133">Transmembrane helix</keyword>
<accession>A0A0C2C168</accession>
<evidence type="ECO:0000256" key="5">
    <source>
        <dbReference type="ARBA" id="ARBA00022692"/>
    </source>
</evidence>
<dbReference type="InterPro" id="IPR008166">
    <property type="entry name" value="Glyco_transf_92"/>
</dbReference>
<dbReference type="Pfam" id="PF01697">
    <property type="entry name" value="Glyco_transf_92"/>
    <property type="match status" value="1"/>
</dbReference>
<keyword evidence="4 8" id="KW-0808">Transferase</keyword>
<evidence type="ECO:0000256" key="4">
    <source>
        <dbReference type="ARBA" id="ARBA00022679"/>
    </source>
</evidence>
<dbReference type="Proteomes" id="UP000054047">
    <property type="component" value="Unassembled WGS sequence"/>
</dbReference>
<dbReference type="GO" id="GO:0016757">
    <property type="term" value="F:glycosyltransferase activity"/>
    <property type="evidence" value="ECO:0007669"/>
    <property type="project" value="UniProtKB-UniRule"/>
</dbReference>
<dbReference type="GO" id="GO:0005737">
    <property type="term" value="C:cytoplasm"/>
    <property type="evidence" value="ECO:0007669"/>
    <property type="project" value="TreeGrafter"/>
</dbReference>
<dbReference type="AlphaFoldDB" id="A0A0C2C168"/>
<dbReference type="EC" id="2.4.1.-" evidence="8"/>
<dbReference type="PANTHER" id="PTHR21461">
    <property type="entry name" value="GLYCOSYLTRANSFERASE FAMILY 92 PROTEIN"/>
    <property type="match status" value="1"/>
</dbReference>
<reference evidence="9 10" key="1">
    <citation type="submission" date="2013-12" db="EMBL/GenBank/DDBJ databases">
        <title>Draft genome of the parsitic nematode Ancylostoma duodenale.</title>
        <authorList>
            <person name="Mitreva M."/>
        </authorList>
    </citation>
    <scope>NUCLEOTIDE SEQUENCE [LARGE SCALE GENOMIC DNA]</scope>
    <source>
        <strain evidence="9 10">Zhejiang</strain>
    </source>
</reference>
<keyword evidence="10" id="KW-1185">Reference proteome</keyword>
<comment type="subcellular location">
    <subcellularLocation>
        <location evidence="1">Membrane</location>
        <topology evidence="1">Single-pass membrane protein</topology>
    </subcellularLocation>
</comment>
<evidence type="ECO:0000256" key="7">
    <source>
        <dbReference type="ARBA" id="ARBA00023136"/>
    </source>
</evidence>
<evidence type="ECO:0000256" key="6">
    <source>
        <dbReference type="ARBA" id="ARBA00022989"/>
    </source>
</evidence>
<dbReference type="GO" id="GO:0016020">
    <property type="term" value="C:membrane"/>
    <property type="evidence" value="ECO:0007669"/>
    <property type="project" value="UniProtKB-SubCell"/>
</dbReference>
<keyword evidence="7" id="KW-0472">Membrane</keyword>
<evidence type="ECO:0000313" key="9">
    <source>
        <dbReference type="EMBL" id="KIH49993.1"/>
    </source>
</evidence>
<dbReference type="EMBL" id="KN751175">
    <property type="protein sequence ID" value="KIH49993.1"/>
    <property type="molecule type" value="Genomic_DNA"/>
</dbReference>
<feature type="non-terminal residue" evidence="9">
    <location>
        <position position="150"/>
    </location>
</feature>
<organism evidence="9 10">
    <name type="scientific">Ancylostoma duodenale</name>
    <dbReference type="NCBI Taxonomy" id="51022"/>
    <lineage>
        <taxon>Eukaryota</taxon>
        <taxon>Metazoa</taxon>
        <taxon>Ecdysozoa</taxon>
        <taxon>Nematoda</taxon>
        <taxon>Chromadorea</taxon>
        <taxon>Rhabditida</taxon>
        <taxon>Rhabditina</taxon>
        <taxon>Rhabditomorpha</taxon>
        <taxon>Strongyloidea</taxon>
        <taxon>Ancylostomatidae</taxon>
        <taxon>Ancylostomatinae</taxon>
        <taxon>Ancylostoma</taxon>
    </lineage>
</organism>
<keyword evidence="3 8" id="KW-0328">Glycosyltransferase</keyword>
<protein>
    <recommendedName>
        <fullName evidence="8">Glycosyltransferase family 92 protein</fullName>
        <ecNumber evidence="8">2.4.1.-</ecNumber>
    </recommendedName>
</protein>
<dbReference type="OrthoDB" id="5858698at2759"/>
<comment type="similarity">
    <text evidence="2 8">Belongs to the glycosyltransferase 92 family.</text>
</comment>
<keyword evidence="5" id="KW-0812">Transmembrane</keyword>
<proteinExistence type="inferred from homology"/>
<sequence>MVATTVEAILKWQCFSREEVYCRYFIKNKTEIEPPINNAHAGYMSITESVDEVVTQVVPILNRIVDNPKYTLSLCLSPLYGNESKWMLLVELIEHYKLQGVEHFYVYIKGMDDYSQKLIDDYTQSGEVETIYFSDKQHRMGKDWQLVGVK</sequence>